<dbReference type="PROSITE" id="PS51748">
    <property type="entry name" value="HEXOKINASE_2"/>
    <property type="match status" value="1"/>
</dbReference>
<dbReference type="PROSITE" id="PS00378">
    <property type="entry name" value="HEXOKINASE_1"/>
    <property type="match status" value="1"/>
</dbReference>
<dbReference type="VEuPathDB" id="FungiDB:MELLADRAFT_46113"/>
<evidence type="ECO:0000256" key="12">
    <source>
        <dbReference type="SAM" id="MobiDB-lite"/>
    </source>
</evidence>
<dbReference type="FunFam" id="3.30.420.40:FF:000034">
    <property type="entry name" value="Phosphotransferase"/>
    <property type="match status" value="1"/>
</dbReference>
<keyword evidence="7 11" id="KW-0067">ATP-binding</keyword>
<name>F4SB15_MELLP</name>
<dbReference type="GO" id="GO:0061621">
    <property type="term" value="P:canonical glycolysis"/>
    <property type="evidence" value="ECO:0007669"/>
    <property type="project" value="EnsemblFungi"/>
</dbReference>
<dbReference type="GO" id="GO:0008865">
    <property type="term" value="F:fructokinase activity"/>
    <property type="evidence" value="ECO:0007669"/>
    <property type="project" value="EnsemblFungi"/>
</dbReference>
<evidence type="ECO:0000313" key="15">
    <source>
        <dbReference type="EMBL" id="EGF98151.1"/>
    </source>
</evidence>
<dbReference type="UniPathway" id="UPA00109">
    <property type="reaction ID" value="UER00180"/>
</dbReference>
<evidence type="ECO:0000313" key="16">
    <source>
        <dbReference type="Proteomes" id="UP000001072"/>
    </source>
</evidence>
<dbReference type="OrthoDB" id="419537at2759"/>
<feature type="domain" description="Hexokinase C-terminal" evidence="14">
    <location>
        <begin position="261"/>
        <end position="500"/>
    </location>
</feature>
<evidence type="ECO:0000256" key="1">
    <source>
        <dbReference type="ARBA" id="ARBA00004888"/>
    </source>
</evidence>
<dbReference type="GeneID" id="18928304"/>
<dbReference type="HOGENOM" id="CLU_014393_5_1_1"/>
<comment type="catalytic activity">
    <reaction evidence="10">
        <text>D-glucose + ATP = D-glucose 6-phosphate + ADP + H(+)</text>
        <dbReference type="Rhea" id="RHEA:17825"/>
        <dbReference type="ChEBI" id="CHEBI:4167"/>
        <dbReference type="ChEBI" id="CHEBI:15378"/>
        <dbReference type="ChEBI" id="CHEBI:30616"/>
        <dbReference type="ChEBI" id="CHEBI:61548"/>
        <dbReference type="ChEBI" id="CHEBI:456216"/>
        <dbReference type="EC" id="2.7.1.1"/>
    </reaction>
    <physiologicalReaction direction="left-to-right" evidence="10">
        <dbReference type="Rhea" id="RHEA:17826"/>
    </physiologicalReaction>
</comment>
<dbReference type="GO" id="GO:0004340">
    <property type="term" value="F:glucokinase activity"/>
    <property type="evidence" value="ECO:0007669"/>
    <property type="project" value="EnsemblFungi"/>
</dbReference>
<dbReference type="Pfam" id="PF03727">
    <property type="entry name" value="Hexokinase_2"/>
    <property type="match status" value="1"/>
</dbReference>
<organism evidence="16">
    <name type="scientific">Melampsora larici-populina (strain 98AG31 / pathotype 3-4-7)</name>
    <name type="common">Poplar leaf rust fungus</name>
    <dbReference type="NCBI Taxonomy" id="747676"/>
    <lineage>
        <taxon>Eukaryota</taxon>
        <taxon>Fungi</taxon>
        <taxon>Dikarya</taxon>
        <taxon>Basidiomycota</taxon>
        <taxon>Pucciniomycotina</taxon>
        <taxon>Pucciniomycetes</taxon>
        <taxon>Pucciniales</taxon>
        <taxon>Melampsoraceae</taxon>
        <taxon>Melampsora</taxon>
    </lineage>
</organism>
<comment type="pathway">
    <text evidence="2">Carbohydrate metabolism; hexose metabolism.</text>
</comment>
<comment type="catalytic activity">
    <reaction evidence="9">
        <text>a D-hexose + ATP = a D-hexose 6-phosphate + ADP + H(+)</text>
        <dbReference type="Rhea" id="RHEA:22740"/>
        <dbReference type="ChEBI" id="CHEBI:4194"/>
        <dbReference type="ChEBI" id="CHEBI:15378"/>
        <dbReference type="ChEBI" id="CHEBI:30616"/>
        <dbReference type="ChEBI" id="CHEBI:229467"/>
        <dbReference type="ChEBI" id="CHEBI:456216"/>
        <dbReference type="EC" id="2.7.1.1"/>
    </reaction>
    <physiologicalReaction direction="left-to-right" evidence="9">
        <dbReference type="Rhea" id="RHEA:22741"/>
    </physiologicalReaction>
</comment>
<evidence type="ECO:0000256" key="2">
    <source>
        <dbReference type="ARBA" id="ARBA00005028"/>
    </source>
</evidence>
<keyword evidence="4 11" id="KW-0808">Transferase</keyword>
<evidence type="ECO:0000256" key="3">
    <source>
        <dbReference type="ARBA" id="ARBA00009225"/>
    </source>
</evidence>
<evidence type="ECO:0000256" key="7">
    <source>
        <dbReference type="ARBA" id="ARBA00022840"/>
    </source>
</evidence>
<keyword evidence="5 11" id="KW-0547">Nucleotide-binding</keyword>
<dbReference type="Gene3D" id="3.40.367.20">
    <property type="match status" value="1"/>
</dbReference>
<dbReference type="eggNOG" id="KOG1369">
    <property type="taxonomic scope" value="Eukaryota"/>
</dbReference>
<dbReference type="Pfam" id="PF00349">
    <property type="entry name" value="Hexokinase_1"/>
    <property type="match status" value="1"/>
</dbReference>
<keyword evidence="16" id="KW-1185">Reference proteome</keyword>
<evidence type="ECO:0000259" key="14">
    <source>
        <dbReference type="Pfam" id="PF03727"/>
    </source>
</evidence>
<dbReference type="InterPro" id="IPR001312">
    <property type="entry name" value="Hexokinase"/>
</dbReference>
<dbReference type="CDD" id="cd24018">
    <property type="entry name" value="ASKHA_NBD_HK_fungi"/>
    <property type="match status" value="1"/>
</dbReference>
<comment type="pathway">
    <text evidence="1">Carbohydrate degradation; glycolysis; D-glyceraldehyde 3-phosphate and glycerone phosphate from D-glucose: step 1/4.</text>
</comment>
<dbReference type="EMBL" id="GL883183">
    <property type="protein sequence ID" value="EGF98151.1"/>
    <property type="molecule type" value="Genomic_DNA"/>
</dbReference>
<dbReference type="PANTHER" id="PTHR19443">
    <property type="entry name" value="HEXOKINASE"/>
    <property type="match status" value="1"/>
</dbReference>
<keyword evidence="6 11" id="KW-0418">Kinase</keyword>
<proteinExistence type="inferred from homology"/>
<dbReference type="InterPro" id="IPR022673">
    <property type="entry name" value="Hexokinase_C"/>
</dbReference>
<dbReference type="InterPro" id="IPR022672">
    <property type="entry name" value="Hexokinase_N"/>
</dbReference>
<evidence type="ECO:0000256" key="9">
    <source>
        <dbReference type="ARBA" id="ARBA00044613"/>
    </source>
</evidence>
<dbReference type="AlphaFoldDB" id="F4SB15"/>
<protein>
    <recommendedName>
        <fullName evidence="11">Phosphotransferase</fullName>
        <ecNumber evidence="11">2.7.1.-</ecNumber>
    </recommendedName>
</protein>
<feature type="compositionally biased region" description="Polar residues" evidence="12">
    <location>
        <begin position="23"/>
        <end position="32"/>
    </location>
</feature>
<feature type="compositionally biased region" description="Low complexity" evidence="12">
    <location>
        <begin position="1"/>
        <end position="22"/>
    </location>
</feature>
<dbReference type="GO" id="GO:0005739">
    <property type="term" value="C:mitochondrion"/>
    <property type="evidence" value="ECO:0007669"/>
    <property type="project" value="TreeGrafter"/>
</dbReference>
<dbReference type="PANTHER" id="PTHR19443:SF30">
    <property type="entry name" value="GLUCOKINASE-1-RELATED"/>
    <property type="match status" value="1"/>
</dbReference>
<dbReference type="GO" id="GO:0005524">
    <property type="term" value="F:ATP binding"/>
    <property type="evidence" value="ECO:0007669"/>
    <property type="project" value="UniProtKB-UniRule"/>
</dbReference>
<evidence type="ECO:0000259" key="13">
    <source>
        <dbReference type="Pfam" id="PF00349"/>
    </source>
</evidence>
<accession>F4SB15</accession>
<evidence type="ECO:0000256" key="11">
    <source>
        <dbReference type="RuleBase" id="RU362007"/>
    </source>
</evidence>
<dbReference type="KEGG" id="mlr:MELLADRAFT_46113"/>
<dbReference type="Proteomes" id="UP000001072">
    <property type="component" value="Unassembled WGS sequence"/>
</dbReference>
<dbReference type="GO" id="GO:0019158">
    <property type="term" value="F:mannokinase activity"/>
    <property type="evidence" value="ECO:0007669"/>
    <property type="project" value="EnsemblFungi"/>
</dbReference>
<reference evidence="16" key="1">
    <citation type="journal article" date="2011" name="Proc. Natl. Acad. Sci. U.S.A.">
        <title>Obligate biotrophy features unraveled by the genomic analysis of rust fungi.</title>
        <authorList>
            <person name="Duplessis S."/>
            <person name="Cuomo C.A."/>
            <person name="Lin Y.-C."/>
            <person name="Aerts A."/>
            <person name="Tisserant E."/>
            <person name="Veneault-Fourrey C."/>
            <person name="Joly D.L."/>
            <person name="Hacquard S."/>
            <person name="Amselem J."/>
            <person name="Cantarel B.L."/>
            <person name="Chiu R."/>
            <person name="Coutinho P.M."/>
            <person name="Feau N."/>
            <person name="Field M."/>
            <person name="Frey P."/>
            <person name="Gelhaye E."/>
            <person name="Goldberg J."/>
            <person name="Grabherr M.G."/>
            <person name="Kodira C.D."/>
            <person name="Kohler A."/>
            <person name="Kuees U."/>
            <person name="Lindquist E.A."/>
            <person name="Lucas S.M."/>
            <person name="Mago R."/>
            <person name="Mauceli E."/>
            <person name="Morin E."/>
            <person name="Murat C."/>
            <person name="Pangilinan J.L."/>
            <person name="Park R."/>
            <person name="Pearson M."/>
            <person name="Quesneville H."/>
            <person name="Rouhier N."/>
            <person name="Sakthikumar S."/>
            <person name="Salamov A.A."/>
            <person name="Schmutz J."/>
            <person name="Selles B."/>
            <person name="Shapiro H."/>
            <person name="Tanguay P."/>
            <person name="Tuskan G.A."/>
            <person name="Henrissat B."/>
            <person name="Van de Peer Y."/>
            <person name="Rouze P."/>
            <person name="Ellis J.G."/>
            <person name="Dodds P.N."/>
            <person name="Schein J.E."/>
            <person name="Zhong S."/>
            <person name="Hamelin R.C."/>
            <person name="Grigoriev I.V."/>
            <person name="Szabo L.J."/>
            <person name="Martin F."/>
        </authorList>
    </citation>
    <scope>NUCLEOTIDE SEQUENCE [LARGE SCALE GENOMIC DNA]</scope>
    <source>
        <strain evidence="16">98AG31 / pathotype 3-4-7</strain>
    </source>
</reference>
<comment type="similarity">
    <text evidence="3 11">Belongs to the hexokinase family.</text>
</comment>
<feature type="domain" description="Hexokinase N-terminal" evidence="13">
    <location>
        <begin position="52"/>
        <end position="254"/>
    </location>
</feature>
<evidence type="ECO:0000256" key="4">
    <source>
        <dbReference type="ARBA" id="ARBA00022679"/>
    </source>
</evidence>
<evidence type="ECO:0000256" key="8">
    <source>
        <dbReference type="ARBA" id="ARBA00023152"/>
    </source>
</evidence>
<keyword evidence="8 11" id="KW-0324">Glycolysis</keyword>
<dbReference type="GO" id="GO:0001678">
    <property type="term" value="P:intracellular glucose homeostasis"/>
    <property type="evidence" value="ECO:0007669"/>
    <property type="project" value="InterPro"/>
</dbReference>
<feature type="region of interest" description="Disordered" evidence="12">
    <location>
        <begin position="1"/>
        <end position="32"/>
    </location>
</feature>
<gene>
    <name evidence="15" type="ORF">MELLADRAFT_46113</name>
</gene>
<dbReference type="EC" id="2.7.1.-" evidence="11"/>
<dbReference type="FunFam" id="3.40.367.20:FF:000005">
    <property type="entry name" value="Phosphotransferase"/>
    <property type="match status" value="1"/>
</dbReference>
<evidence type="ECO:0000256" key="10">
    <source>
        <dbReference type="ARBA" id="ARBA00048160"/>
    </source>
</evidence>
<evidence type="ECO:0000256" key="6">
    <source>
        <dbReference type="ARBA" id="ARBA00022777"/>
    </source>
</evidence>
<dbReference type="Gene3D" id="3.30.420.40">
    <property type="match status" value="1"/>
</dbReference>
<dbReference type="STRING" id="747676.F4SB15"/>
<dbReference type="InterPro" id="IPR043129">
    <property type="entry name" value="ATPase_NBD"/>
</dbReference>
<dbReference type="RefSeq" id="XP_007418556.1">
    <property type="nucleotide sequence ID" value="XM_007418494.1"/>
</dbReference>
<dbReference type="GO" id="GO:0005829">
    <property type="term" value="C:cytosol"/>
    <property type="evidence" value="ECO:0007669"/>
    <property type="project" value="TreeGrafter"/>
</dbReference>
<dbReference type="SUPFAM" id="SSF53067">
    <property type="entry name" value="Actin-like ATPase domain"/>
    <property type="match status" value="2"/>
</dbReference>
<evidence type="ECO:0000256" key="5">
    <source>
        <dbReference type="ARBA" id="ARBA00022741"/>
    </source>
</evidence>
<dbReference type="InterPro" id="IPR019807">
    <property type="entry name" value="Hexokinase_BS"/>
</dbReference>
<dbReference type="InParanoid" id="F4SB15"/>
<dbReference type="PRINTS" id="PR00475">
    <property type="entry name" value="HEXOKINASE"/>
</dbReference>
<dbReference type="GO" id="GO:0005536">
    <property type="term" value="F:D-glucose binding"/>
    <property type="evidence" value="ECO:0007669"/>
    <property type="project" value="InterPro"/>
</dbReference>
<sequence>MAESTQPINSTTSTTATTINNQLNDSRPSPSYLTQIPTDLYEKLSSAQKSALRNLEWEFDVSKSKLSAVVDHFLEEFTRGLGQVPSLTDTHNHNFLPMIPTFIHDVPTGDEQGIFLALDLGGTNLRVCEVNLNGDKTFSIKSNKYKLSDEVKTGTAAELFGFIADCVEKFLVELGHDLSSDERLHLGFTFSFPAHQTALDKGKLIAWTKGFKASGAVGNDVVKLLQDALDSRGLQVHCNALVNDTTGTLMARAYQSGSAIVGAIFGTGTNGAYVENLDKVDKLTSKSQKFNHMIINTEWGAFDNERKVLPVTKYDNKLDRQSMNPRKQAFEKMISGMYLGELTRNIILDFLDNLIIFKGLSSRDLNTHYGIDTALMSAIELGRDNSSNDMWLKATKKIITTSFEVQASDADCVMIQRICEIVATRAARLSATAIATIIRQTDPKGTLAIGVDGSVIEHYPKFQQRMMGALTDLFDKSVCDRLVIGLAKDGSGVGAALCALQAKKQAESLSS</sequence>